<comment type="caution">
    <text evidence="3">Lacks conserved residue(s) required for the propagation of feature annotation.</text>
</comment>
<dbReference type="AlphaFoldDB" id="A0A6A3CFP4"/>
<gene>
    <name evidence="5" type="ORF">F3Y22_tig00004779pilonHSYRG00137</name>
</gene>
<name>A0A6A3CFP4_HIBSY</name>
<feature type="region of interest" description="SAW" evidence="3">
    <location>
        <begin position="660"/>
        <end position="735"/>
    </location>
</feature>
<evidence type="ECO:0000256" key="3">
    <source>
        <dbReference type="PROSITE-ProRule" id="PRU01191"/>
    </source>
</evidence>
<feature type="compositionally biased region" description="Basic and acidic residues" evidence="4">
    <location>
        <begin position="357"/>
        <end position="367"/>
    </location>
</feature>
<reference evidence="5" key="1">
    <citation type="submission" date="2019-09" db="EMBL/GenBank/DDBJ databases">
        <title>Draft genome information of white flower Hibiscus syriacus.</title>
        <authorList>
            <person name="Kim Y.-M."/>
        </authorList>
    </citation>
    <scope>NUCLEOTIDE SEQUENCE [LARGE SCALE GENOMIC DNA]</scope>
    <source>
        <strain evidence="5">YM2019G1</strain>
    </source>
</reference>
<evidence type="ECO:0000256" key="4">
    <source>
        <dbReference type="SAM" id="MobiDB-lite"/>
    </source>
</evidence>
<dbReference type="OrthoDB" id="757063at2759"/>
<organism evidence="5 6">
    <name type="scientific">Hibiscus syriacus</name>
    <name type="common">Rose of Sharon</name>
    <dbReference type="NCBI Taxonomy" id="106335"/>
    <lineage>
        <taxon>Eukaryota</taxon>
        <taxon>Viridiplantae</taxon>
        <taxon>Streptophyta</taxon>
        <taxon>Embryophyta</taxon>
        <taxon>Tracheophyta</taxon>
        <taxon>Spermatophyta</taxon>
        <taxon>Magnoliopsida</taxon>
        <taxon>eudicotyledons</taxon>
        <taxon>Gunneridae</taxon>
        <taxon>Pentapetalae</taxon>
        <taxon>rosids</taxon>
        <taxon>malvids</taxon>
        <taxon>Malvales</taxon>
        <taxon>Malvaceae</taxon>
        <taxon>Malvoideae</taxon>
        <taxon>Hibiscus</taxon>
    </lineage>
</organism>
<comment type="similarity">
    <text evidence="3">Belongs to the GRAS family.</text>
</comment>
<protein>
    <submittedName>
        <fullName evidence="5">Protein SCARECROW</fullName>
    </submittedName>
</protein>
<dbReference type="PANTHER" id="PTHR31636">
    <property type="entry name" value="OSJNBA0084A10.13 PROTEIN-RELATED"/>
    <property type="match status" value="1"/>
</dbReference>
<keyword evidence="6" id="KW-1185">Reference proteome</keyword>
<evidence type="ECO:0000256" key="1">
    <source>
        <dbReference type="ARBA" id="ARBA00023015"/>
    </source>
</evidence>
<dbReference type="EMBL" id="VEPZ02000279">
    <property type="protein sequence ID" value="KAE8728125.1"/>
    <property type="molecule type" value="Genomic_DNA"/>
</dbReference>
<feature type="region of interest" description="VHIID" evidence="3">
    <location>
        <begin position="454"/>
        <end position="519"/>
    </location>
</feature>
<keyword evidence="2" id="KW-0804">Transcription</keyword>
<feature type="short sequence motif" description="LxCxE motif" evidence="3">
    <location>
        <begin position="381"/>
        <end position="385"/>
    </location>
</feature>
<dbReference type="Pfam" id="PF03514">
    <property type="entry name" value="GRAS"/>
    <property type="match status" value="1"/>
</dbReference>
<comment type="caution">
    <text evidence="5">The sequence shown here is derived from an EMBL/GenBank/DDBJ whole genome shotgun (WGS) entry which is preliminary data.</text>
</comment>
<proteinExistence type="inferred from homology"/>
<dbReference type="Proteomes" id="UP000436088">
    <property type="component" value="Unassembled WGS sequence"/>
</dbReference>
<feature type="region of interest" description="Leucine repeat II (LRII)" evidence="3">
    <location>
        <begin position="529"/>
        <end position="561"/>
    </location>
</feature>
<evidence type="ECO:0000313" key="5">
    <source>
        <dbReference type="EMBL" id="KAE8728125.1"/>
    </source>
</evidence>
<evidence type="ECO:0000256" key="2">
    <source>
        <dbReference type="ARBA" id="ARBA00023163"/>
    </source>
</evidence>
<evidence type="ECO:0000313" key="6">
    <source>
        <dbReference type="Proteomes" id="UP000436088"/>
    </source>
</evidence>
<accession>A0A6A3CFP4</accession>
<keyword evidence="1" id="KW-0805">Transcription regulation</keyword>
<feature type="region of interest" description="Disordered" evidence="4">
    <location>
        <begin position="241"/>
        <end position="261"/>
    </location>
</feature>
<dbReference type="InterPro" id="IPR005202">
    <property type="entry name" value="TF_GRAS"/>
</dbReference>
<feature type="short sequence motif" description="VHIID" evidence="3">
    <location>
        <begin position="485"/>
        <end position="489"/>
    </location>
</feature>
<feature type="region of interest" description="Disordered" evidence="4">
    <location>
        <begin position="329"/>
        <end position="367"/>
    </location>
</feature>
<sequence length="751" mass="81683">MAACDLVGENGRGRRNNIININEENPVRSSAMRKRIASEIADNQRFPRRTHLDSSDNNMACSFMAANNPNPLFNCSTMSMDNNTTIINSHNFSALTSAGPPALLSTTPSNFSAVVDTVSSSSPRPPAVCVFSGLPLFPPTDRNRNGNANISAAVTAASANNSVPVSLTPISNSMDDNSATAWIDGVIRDLIHTSANVSIPQLIHNVRDIIYPCNPNLAALLEYRLRSLMDPLERRRKEAPSLHLPEVTLPRHHGQQQGSSGLTLTLDSAVDNLPNCSFTDSGAMNQYFSWGITPVPISSNNEISSSPSATTTPPVPSLNQHHLAEEQPLVQENASPVEKTTTSTPTSTVQAVQACGSRDRKEELRQQKRDEEGLHLLTLLLQCAEAVSDNNFEDANRMLLELSQLSTPYGTSAQRVAAYFSEAISARLVSSCLGICGGLPSIPASHTQKMVSAFQVFNGISPFVKFSHFTANQAIQEAFEREERVHIIDLDIMQGLQWPGLFHILASRHGGPPHIRLTGLGASLEALEATGKRLSDFADKLGIPFEFCPVADKVGNLEADRLNISKTEAVAVHWLQHSLYDITGSDTNMLWLLQRLAPKVVTVVEQDLSHGGSFLGRFVEAIHYYSALFDSLGASYGEESEERHVVEQQLLSKEIRNVLALGGPSRTSEEVKFHNWREKLQQAGFKPISLAGNAVTQATLLLGMFPSDGYTLVEDNGALKLGWKDLCLLTASAWKPFHATTTAAAATTLHR</sequence>
<dbReference type="PROSITE" id="PS50985">
    <property type="entry name" value="GRAS"/>
    <property type="match status" value="1"/>
</dbReference>